<dbReference type="Proteomes" id="UP000245119">
    <property type="component" value="Linkage Group LG3"/>
</dbReference>
<protein>
    <recommendedName>
        <fullName evidence="9">Neurogenic mastermind-like N-terminal domain-containing protein</fullName>
    </recommendedName>
</protein>
<accession>A0A2T7PPB6</accession>
<dbReference type="Pfam" id="PF09596">
    <property type="entry name" value="MamL-1"/>
    <property type="match status" value="1"/>
</dbReference>
<comment type="similarity">
    <text evidence="2">Belongs to the mastermind family.</text>
</comment>
<feature type="compositionally biased region" description="Low complexity" evidence="8">
    <location>
        <begin position="73"/>
        <end position="83"/>
    </location>
</feature>
<feature type="compositionally biased region" description="Basic and acidic residues" evidence="8">
    <location>
        <begin position="45"/>
        <end position="61"/>
    </location>
</feature>
<evidence type="ECO:0000256" key="1">
    <source>
        <dbReference type="ARBA" id="ARBA00004324"/>
    </source>
</evidence>
<dbReference type="Gene3D" id="6.10.250.970">
    <property type="match status" value="1"/>
</dbReference>
<keyword evidence="6" id="KW-0804">Transcription</keyword>
<evidence type="ECO:0000256" key="4">
    <source>
        <dbReference type="ARBA" id="ARBA00023015"/>
    </source>
</evidence>
<reference evidence="10 11" key="1">
    <citation type="submission" date="2018-04" db="EMBL/GenBank/DDBJ databases">
        <title>The genome of golden apple snail Pomacea canaliculata provides insight into stress tolerance and invasive adaptation.</title>
        <authorList>
            <person name="Liu C."/>
            <person name="Liu B."/>
            <person name="Ren Y."/>
            <person name="Zhang Y."/>
            <person name="Wang H."/>
            <person name="Li S."/>
            <person name="Jiang F."/>
            <person name="Yin L."/>
            <person name="Zhang G."/>
            <person name="Qian W."/>
            <person name="Fan W."/>
        </authorList>
    </citation>
    <scope>NUCLEOTIDE SEQUENCE [LARGE SCALE GENOMIC DNA]</scope>
    <source>
        <strain evidence="10">SZHN2017</strain>
        <tissue evidence="10">Muscle</tissue>
    </source>
</reference>
<evidence type="ECO:0000256" key="8">
    <source>
        <dbReference type="SAM" id="MobiDB-lite"/>
    </source>
</evidence>
<name>A0A2T7PPB6_POMCA</name>
<keyword evidence="4" id="KW-0805">Transcription regulation</keyword>
<evidence type="ECO:0000256" key="6">
    <source>
        <dbReference type="ARBA" id="ARBA00023163"/>
    </source>
</evidence>
<dbReference type="SMART" id="SM01275">
    <property type="entry name" value="MamL-1"/>
    <property type="match status" value="1"/>
</dbReference>
<dbReference type="InterPro" id="IPR046369">
    <property type="entry name" value="MAML1-3"/>
</dbReference>
<sequence>MGDFLAPKRRDVVDRLRRRIEQYRCHHLQAGRRFDSSRLGLFEQQRQDSQHLHQRWLENKAKKAAKHSKVKDTSGTGAAASSSQTEHRNLVTVSGDSS</sequence>
<dbReference type="GO" id="GO:0007221">
    <property type="term" value="P:positive regulation of transcription of Notch receptor target"/>
    <property type="evidence" value="ECO:0007669"/>
    <property type="project" value="InterPro"/>
</dbReference>
<gene>
    <name evidence="10" type="ORF">C0Q70_06542</name>
</gene>
<feature type="domain" description="Neurogenic mastermind-like N-terminal" evidence="9">
    <location>
        <begin position="7"/>
        <end position="66"/>
    </location>
</feature>
<dbReference type="InterPro" id="IPR019082">
    <property type="entry name" value="Mastermind-like_N"/>
</dbReference>
<evidence type="ECO:0000259" key="9">
    <source>
        <dbReference type="SMART" id="SM01275"/>
    </source>
</evidence>
<dbReference type="EMBL" id="PZQS01000003">
    <property type="protein sequence ID" value="PVD35261.1"/>
    <property type="molecule type" value="Genomic_DNA"/>
</dbReference>
<keyword evidence="7" id="KW-0539">Nucleus</keyword>
<dbReference type="GO" id="GO:0016607">
    <property type="term" value="C:nuclear speck"/>
    <property type="evidence" value="ECO:0007669"/>
    <property type="project" value="UniProtKB-SubCell"/>
</dbReference>
<evidence type="ECO:0000256" key="3">
    <source>
        <dbReference type="ARBA" id="ARBA00022976"/>
    </source>
</evidence>
<comment type="caution">
    <text evidence="10">The sequence shown here is derived from an EMBL/GenBank/DDBJ whole genome shotgun (WGS) entry which is preliminary data.</text>
</comment>
<evidence type="ECO:0000313" key="10">
    <source>
        <dbReference type="EMBL" id="PVD35261.1"/>
    </source>
</evidence>
<evidence type="ECO:0000256" key="2">
    <source>
        <dbReference type="ARBA" id="ARBA00008081"/>
    </source>
</evidence>
<dbReference type="OrthoDB" id="5982619at2759"/>
<evidence type="ECO:0000313" key="11">
    <source>
        <dbReference type="Proteomes" id="UP000245119"/>
    </source>
</evidence>
<dbReference type="InterPro" id="IPR046370">
    <property type="entry name" value="MAML_N_sf"/>
</dbReference>
<proteinExistence type="inferred from homology"/>
<evidence type="ECO:0000256" key="7">
    <source>
        <dbReference type="ARBA" id="ARBA00023242"/>
    </source>
</evidence>
<keyword evidence="3" id="KW-0914">Notch signaling pathway</keyword>
<dbReference type="GO" id="GO:0003713">
    <property type="term" value="F:transcription coactivator activity"/>
    <property type="evidence" value="ECO:0007669"/>
    <property type="project" value="InterPro"/>
</dbReference>
<evidence type="ECO:0000256" key="5">
    <source>
        <dbReference type="ARBA" id="ARBA00023159"/>
    </source>
</evidence>
<feature type="region of interest" description="Disordered" evidence="8">
    <location>
        <begin position="45"/>
        <end position="98"/>
    </location>
</feature>
<keyword evidence="11" id="KW-1185">Reference proteome</keyword>
<comment type="subcellular location">
    <subcellularLocation>
        <location evidence="1">Nucleus speckle</location>
    </subcellularLocation>
</comment>
<dbReference type="STRING" id="400727.A0A2T7PPB6"/>
<dbReference type="PANTHER" id="PTHR15692:SF20">
    <property type="entry name" value="NEUROGENIC MASTERMIND-LIKE N-TERMINAL DOMAIN-CONTAINING PROTEIN"/>
    <property type="match status" value="1"/>
</dbReference>
<dbReference type="AlphaFoldDB" id="A0A2T7PPB6"/>
<dbReference type="PANTHER" id="PTHR15692">
    <property type="entry name" value="MASTERMIND-LIKE"/>
    <property type="match status" value="1"/>
</dbReference>
<organism evidence="10 11">
    <name type="scientific">Pomacea canaliculata</name>
    <name type="common">Golden apple snail</name>
    <dbReference type="NCBI Taxonomy" id="400727"/>
    <lineage>
        <taxon>Eukaryota</taxon>
        <taxon>Metazoa</taxon>
        <taxon>Spiralia</taxon>
        <taxon>Lophotrochozoa</taxon>
        <taxon>Mollusca</taxon>
        <taxon>Gastropoda</taxon>
        <taxon>Caenogastropoda</taxon>
        <taxon>Architaenioglossa</taxon>
        <taxon>Ampullarioidea</taxon>
        <taxon>Ampullariidae</taxon>
        <taxon>Pomacea</taxon>
    </lineage>
</organism>
<keyword evidence="5" id="KW-0010">Activator</keyword>